<gene>
    <name evidence="2" type="ORF">KIH27_17690</name>
</gene>
<keyword evidence="1" id="KW-0732">Signal</keyword>
<evidence type="ECO:0000313" key="2">
    <source>
        <dbReference type="EMBL" id="MBS9535420.1"/>
    </source>
</evidence>
<evidence type="ECO:0000256" key="1">
    <source>
        <dbReference type="SAM" id="SignalP"/>
    </source>
</evidence>
<sequence>MMITHRTALRRGLVAGVFAAGLAAAGPAGLAFADDVNAYGLSDSNVLQVDFGSTQWTWTDTTPLNAFVAVDTTTDKSVPVFNFATVQEATTTLPTGEQAYGYADENQLTVFQGATASVQTSSSEIMYGTDSNDGISTFTFDPFSSSVESGIPVGDVLPSEPAPPA</sequence>
<keyword evidence="3" id="KW-1185">Reference proteome</keyword>
<name>A0ABS5RM85_9MYCO</name>
<evidence type="ECO:0000313" key="3">
    <source>
        <dbReference type="Proteomes" id="UP001519535"/>
    </source>
</evidence>
<dbReference type="RefSeq" id="WP_214094277.1">
    <property type="nucleotide sequence ID" value="NZ_JAHCLR010000043.1"/>
</dbReference>
<organism evidence="2 3">
    <name type="scientific">Mycolicibacter acidiphilus</name>
    <dbReference type="NCBI Taxonomy" id="2835306"/>
    <lineage>
        <taxon>Bacteria</taxon>
        <taxon>Bacillati</taxon>
        <taxon>Actinomycetota</taxon>
        <taxon>Actinomycetes</taxon>
        <taxon>Mycobacteriales</taxon>
        <taxon>Mycobacteriaceae</taxon>
        <taxon>Mycolicibacter</taxon>
    </lineage>
</organism>
<feature type="chain" id="PRO_5046778747" evidence="1">
    <location>
        <begin position="34"/>
        <end position="165"/>
    </location>
</feature>
<dbReference type="Proteomes" id="UP001519535">
    <property type="component" value="Unassembled WGS sequence"/>
</dbReference>
<accession>A0ABS5RM85</accession>
<reference evidence="2 3" key="1">
    <citation type="submission" date="2021-05" db="EMBL/GenBank/DDBJ databases">
        <title>Mycobacterium acidophilum sp. nov., an extremely acid-tolerant member of the genus Mycobacterium.</title>
        <authorList>
            <person name="Xia J."/>
        </authorList>
    </citation>
    <scope>NUCLEOTIDE SEQUENCE [LARGE SCALE GENOMIC DNA]</scope>
    <source>
        <strain evidence="2 3">M1</strain>
    </source>
</reference>
<proteinExistence type="predicted"/>
<protein>
    <submittedName>
        <fullName evidence="2">Uncharacterized protein</fullName>
    </submittedName>
</protein>
<comment type="caution">
    <text evidence="2">The sequence shown here is derived from an EMBL/GenBank/DDBJ whole genome shotgun (WGS) entry which is preliminary data.</text>
</comment>
<dbReference type="EMBL" id="JAHCLR010000043">
    <property type="protein sequence ID" value="MBS9535420.1"/>
    <property type="molecule type" value="Genomic_DNA"/>
</dbReference>
<feature type="signal peptide" evidence="1">
    <location>
        <begin position="1"/>
        <end position="33"/>
    </location>
</feature>